<dbReference type="GO" id="GO:0051539">
    <property type="term" value="F:4 iron, 4 sulfur cluster binding"/>
    <property type="evidence" value="ECO:0007669"/>
    <property type="project" value="UniProtKB-UniRule"/>
</dbReference>
<comment type="catalytic activity">
    <reaction evidence="8">
        <text>6-carboxy-5,6,7,8-tetrahydropterin + H(+) = 7-carboxy-7-carbaguanine + NH4(+)</text>
        <dbReference type="Rhea" id="RHEA:27974"/>
        <dbReference type="ChEBI" id="CHEBI:15378"/>
        <dbReference type="ChEBI" id="CHEBI:28938"/>
        <dbReference type="ChEBI" id="CHEBI:61032"/>
        <dbReference type="ChEBI" id="CHEBI:61036"/>
        <dbReference type="EC" id="4.3.99.3"/>
    </reaction>
</comment>
<dbReference type="RefSeq" id="WP_183621790.1">
    <property type="nucleotide sequence ID" value="NZ_JACIDX010000001.1"/>
</dbReference>
<feature type="binding site" evidence="8">
    <location>
        <position position="45"/>
    </location>
    <ligand>
        <name>[4Fe-4S] cluster</name>
        <dbReference type="ChEBI" id="CHEBI:49883"/>
        <note>4Fe-4S-S-AdoMet</note>
    </ligand>
</feature>
<evidence type="ECO:0000313" key="11">
    <source>
        <dbReference type="Proteomes" id="UP000548867"/>
    </source>
</evidence>
<evidence type="ECO:0000256" key="2">
    <source>
        <dbReference type="ARBA" id="ARBA00022691"/>
    </source>
</evidence>
<dbReference type="HAMAP" id="MF_00917">
    <property type="entry name" value="QueE"/>
    <property type="match status" value="1"/>
</dbReference>
<feature type="binding site" evidence="8">
    <location>
        <position position="38"/>
    </location>
    <ligand>
        <name>[4Fe-4S] cluster</name>
        <dbReference type="ChEBI" id="CHEBI:49883"/>
        <note>4Fe-4S-S-AdoMet</note>
    </ligand>
</feature>
<evidence type="ECO:0000259" key="9">
    <source>
        <dbReference type="PROSITE" id="PS51918"/>
    </source>
</evidence>
<dbReference type="EMBL" id="JACIDX010000001">
    <property type="protein sequence ID" value="MBB3953252.1"/>
    <property type="molecule type" value="Genomic_DNA"/>
</dbReference>
<dbReference type="InterPro" id="IPR013785">
    <property type="entry name" value="Aldolase_TIM"/>
</dbReference>
<keyword evidence="8" id="KW-0671">Queuosine biosynthesis</keyword>
<dbReference type="GO" id="GO:0016840">
    <property type="term" value="F:carbon-nitrogen lyase activity"/>
    <property type="evidence" value="ECO:0007669"/>
    <property type="project" value="UniProtKB-UniRule"/>
</dbReference>
<dbReference type="PANTHER" id="PTHR42836">
    <property type="entry name" value="7-CARBOXY-7-DEAZAGUANINE SYNTHASE"/>
    <property type="match status" value="1"/>
</dbReference>
<evidence type="ECO:0000256" key="4">
    <source>
        <dbReference type="ARBA" id="ARBA00022842"/>
    </source>
</evidence>
<evidence type="ECO:0000256" key="8">
    <source>
        <dbReference type="HAMAP-Rule" id="MF_00917"/>
    </source>
</evidence>
<comment type="cofactor">
    <cofactor evidence="8">
        <name>S-adenosyl-L-methionine</name>
        <dbReference type="ChEBI" id="CHEBI:59789"/>
    </cofactor>
    <text evidence="8">Binds 1 S-adenosyl-L-methionine per subunit.</text>
</comment>
<keyword evidence="6 8" id="KW-0411">Iron-sulfur</keyword>
<feature type="binding site" evidence="8">
    <location>
        <position position="47"/>
    </location>
    <ligand>
        <name>Mg(2+)</name>
        <dbReference type="ChEBI" id="CHEBI:18420"/>
    </ligand>
</feature>
<accession>A0A7W6CCE6</accession>
<gene>
    <name evidence="8" type="primary">queE</name>
    <name evidence="10" type="ORF">GGR38_000164</name>
</gene>
<protein>
    <recommendedName>
        <fullName evidence="8">7-carboxy-7-deazaguanine synthase</fullName>
        <shortName evidence="8">CDG synthase</shortName>
        <ecNumber evidence="8">4.3.99.3</ecNumber>
    </recommendedName>
    <alternativeName>
        <fullName evidence="8">Queuosine biosynthesis protein QueE</fullName>
    </alternativeName>
</protein>
<keyword evidence="5 8" id="KW-0408">Iron</keyword>
<keyword evidence="7 8" id="KW-0456">Lyase</keyword>
<dbReference type="AlphaFoldDB" id="A0A7W6CCE6"/>
<reference evidence="10 11" key="1">
    <citation type="submission" date="2020-08" db="EMBL/GenBank/DDBJ databases">
        <title>Genomic Encyclopedia of Type Strains, Phase IV (KMG-IV): sequencing the most valuable type-strain genomes for metagenomic binning, comparative biology and taxonomic classification.</title>
        <authorList>
            <person name="Goeker M."/>
        </authorList>
    </citation>
    <scope>NUCLEOTIDE SEQUENCE [LARGE SCALE GENOMIC DNA]</scope>
    <source>
        <strain evidence="10 11">DSM 27057</strain>
    </source>
</reference>
<dbReference type="CDD" id="cd01335">
    <property type="entry name" value="Radical_SAM"/>
    <property type="match status" value="1"/>
</dbReference>
<proteinExistence type="inferred from homology"/>
<keyword evidence="4 8" id="KW-0460">Magnesium</keyword>
<comment type="cofactor">
    <cofactor evidence="8">
        <name>[4Fe-4S] cluster</name>
        <dbReference type="ChEBI" id="CHEBI:49883"/>
    </cofactor>
    <text evidence="8">Binds 1 [4Fe-4S] cluster. The cluster is coordinated with 3 cysteines and an exchangeable S-adenosyl-L-methionine.</text>
</comment>
<evidence type="ECO:0000256" key="6">
    <source>
        <dbReference type="ARBA" id="ARBA00023014"/>
    </source>
</evidence>
<keyword evidence="3 8" id="KW-0479">Metal-binding</keyword>
<sequence>MTLALATITPGKPEIFAALQGEGASIGRPCVFLRLSRCNLACTWCDTAYTWRFEGDNRPHKDGIAFDRADNQLVWEEAAVAEAIHAFGQSRLVITGGEPLLQAPALVRMLDHLFALGDYQVEIETNGSVVPSEALAARVGQYNVSPKLSHSGNPRDLAIRPEALRFFAQYPKAFFKFVVATPDDVEEVAALAAEHDLPAERIFLMSEGRDPETLRARMVWIADLCLQRGYAMTDRLHIHLSGDTRGT</sequence>
<dbReference type="Gene3D" id="3.20.20.70">
    <property type="entry name" value="Aldolase class I"/>
    <property type="match status" value="1"/>
</dbReference>
<organism evidence="10 11">
    <name type="scientific">Novosphingobium sediminicola</name>
    <dbReference type="NCBI Taxonomy" id="563162"/>
    <lineage>
        <taxon>Bacteria</taxon>
        <taxon>Pseudomonadati</taxon>
        <taxon>Pseudomonadota</taxon>
        <taxon>Alphaproteobacteria</taxon>
        <taxon>Sphingomonadales</taxon>
        <taxon>Sphingomonadaceae</taxon>
        <taxon>Novosphingobium</taxon>
    </lineage>
</organism>
<dbReference type="UniPathway" id="UPA00391"/>
<evidence type="ECO:0000256" key="5">
    <source>
        <dbReference type="ARBA" id="ARBA00023004"/>
    </source>
</evidence>
<dbReference type="SFLD" id="SFLDS00029">
    <property type="entry name" value="Radical_SAM"/>
    <property type="match status" value="1"/>
</dbReference>
<feature type="binding site" evidence="8">
    <location>
        <position position="97"/>
    </location>
    <ligand>
        <name>S-adenosyl-L-methionine</name>
        <dbReference type="ChEBI" id="CHEBI:59789"/>
    </ligand>
</feature>
<dbReference type="Pfam" id="PF04055">
    <property type="entry name" value="Radical_SAM"/>
    <property type="match status" value="1"/>
</dbReference>
<feature type="binding site" evidence="8">
    <location>
        <position position="95"/>
    </location>
    <ligand>
        <name>substrate</name>
    </ligand>
</feature>
<evidence type="ECO:0000256" key="3">
    <source>
        <dbReference type="ARBA" id="ARBA00022723"/>
    </source>
</evidence>
<dbReference type="GO" id="GO:0008616">
    <property type="term" value="P:tRNA queuosine(34) biosynthetic process"/>
    <property type="evidence" value="ECO:0007669"/>
    <property type="project" value="UniProtKB-UniRule"/>
</dbReference>
<evidence type="ECO:0000313" key="10">
    <source>
        <dbReference type="EMBL" id="MBB3953252.1"/>
    </source>
</evidence>
<dbReference type="Proteomes" id="UP000548867">
    <property type="component" value="Unassembled WGS sequence"/>
</dbReference>
<feature type="binding site" evidence="8">
    <location>
        <position position="42"/>
    </location>
    <ligand>
        <name>[4Fe-4S] cluster</name>
        <dbReference type="ChEBI" id="CHEBI:49883"/>
        <note>4Fe-4S-S-AdoMet</note>
    </ligand>
</feature>
<dbReference type="InterPro" id="IPR024924">
    <property type="entry name" value="7-CO-7-deazaguanine_synth-like"/>
</dbReference>
<dbReference type="SUPFAM" id="SSF102114">
    <property type="entry name" value="Radical SAM enzymes"/>
    <property type="match status" value="1"/>
</dbReference>
<dbReference type="InterPro" id="IPR007197">
    <property type="entry name" value="rSAM"/>
</dbReference>
<evidence type="ECO:0000256" key="7">
    <source>
        <dbReference type="ARBA" id="ARBA00023239"/>
    </source>
</evidence>
<comment type="subunit">
    <text evidence="8">Homodimer.</text>
</comment>
<dbReference type="GO" id="GO:0000287">
    <property type="term" value="F:magnesium ion binding"/>
    <property type="evidence" value="ECO:0007669"/>
    <property type="project" value="UniProtKB-UniRule"/>
</dbReference>
<feature type="binding site" evidence="8">
    <location>
        <begin position="44"/>
        <end position="46"/>
    </location>
    <ligand>
        <name>S-adenosyl-L-methionine</name>
        <dbReference type="ChEBI" id="CHEBI:59789"/>
    </ligand>
</feature>
<comment type="similarity">
    <text evidence="8">Belongs to the radical SAM superfamily. 7-carboxy-7-deazaguanine synthase family.</text>
</comment>
<keyword evidence="11" id="KW-1185">Reference proteome</keyword>
<dbReference type="InterPro" id="IPR058240">
    <property type="entry name" value="rSAM_sf"/>
</dbReference>
<keyword evidence="1 8" id="KW-0004">4Fe-4S</keyword>
<feature type="binding site" evidence="8">
    <location>
        <begin position="145"/>
        <end position="147"/>
    </location>
    <ligand>
        <name>S-adenosyl-L-methionine</name>
        <dbReference type="ChEBI" id="CHEBI:59789"/>
    </ligand>
</feature>
<comment type="function">
    <text evidence="8">Catalyzes the complex heterocyclic radical-mediated conversion of 6-carboxy-5,6,7,8-tetrahydropterin (CPH4) to 7-carboxy-7-deazaguanine (CDG), a step common to the biosynthetic pathways of all 7-deazapurine-containing compounds.</text>
</comment>
<feature type="domain" description="Radical SAM core" evidence="9">
    <location>
        <begin position="25"/>
        <end position="243"/>
    </location>
</feature>
<comment type="pathway">
    <text evidence="8">Purine metabolism; 7-cyano-7-deazaguanine biosynthesis.</text>
</comment>
<keyword evidence="2 8" id="KW-0949">S-adenosyl-L-methionine</keyword>
<dbReference type="PANTHER" id="PTHR42836:SF1">
    <property type="entry name" value="7-CARBOXY-7-DEAZAGUANINE SYNTHASE"/>
    <property type="match status" value="1"/>
</dbReference>
<dbReference type="PROSITE" id="PS51918">
    <property type="entry name" value="RADICAL_SAM"/>
    <property type="match status" value="1"/>
</dbReference>
<dbReference type="PIRSF" id="PIRSF000370">
    <property type="entry name" value="QueE"/>
    <property type="match status" value="1"/>
</dbReference>
<feature type="binding site" evidence="8">
    <location>
        <begin position="19"/>
        <end position="21"/>
    </location>
    <ligand>
        <name>substrate</name>
    </ligand>
</feature>
<evidence type="ECO:0000256" key="1">
    <source>
        <dbReference type="ARBA" id="ARBA00022485"/>
    </source>
</evidence>
<feature type="binding site" evidence="8">
    <location>
        <position position="34"/>
    </location>
    <ligand>
        <name>substrate</name>
    </ligand>
</feature>
<comment type="cofactor">
    <cofactor evidence="8">
        <name>Mg(2+)</name>
        <dbReference type="ChEBI" id="CHEBI:18420"/>
    </cofactor>
</comment>
<dbReference type="EC" id="4.3.99.3" evidence="8"/>
<comment type="caution">
    <text evidence="10">The sequence shown here is derived from an EMBL/GenBank/DDBJ whole genome shotgun (WGS) entry which is preliminary data.</text>
</comment>
<comment type="caution">
    <text evidence="8">Lacks conserved residue(s) required for the propagation of feature annotation.</text>
</comment>
<name>A0A7W6CCE6_9SPHN</name>
<dbReference type="GO" id="GO:1904047">
    <property type="term" value="F:S-adenosyl-L-methionine binding"/>
    <property type="evidence" value="ECO:0007669"/>
    <property type="project" value="UniProtKB-UniRule"/>
</dbReference>